<feature type="signal peptide" evidence="1">
    <location>
        <begin position="1"/>
        <end position="21"/>
    </location>
</feature>
<feature type="chain" id="PRO_5042225640" evidence="1">
    <location>
        <begin position="22"/>
        <end position="263"/>
    </location>
</feature>
<keyword evidence="1" id="KW-0732">Signal</keyword>
<dbReference type="Proteomes" id="UP001295423">
    <property type="component" value="Unassembled WGS sequence"/>
</dbReference>
<reference evidence="2" key="1">
    <citation type="submission" date="2023-08" db="EMBL/GenBank/DDBJ databases">
        <authorList>
            <person name="Audoor S."/>
            <person name="Bilcke G."/>
        </authorList>
    </citation>
    <scope>NUCLEOTIDE SEQUENCE</scope>
</reference>
<organism evidence="2 3">
    <name type="scientific">Cylindrotheca closterium</name>
    <dbReference type="NCBI Taxonomy" id="2856"/>
    <lineage>
        <taxon>Eukaryota</taxon>
        <taxon>Sar</taxon>
        <taxon>Stramenopiles</taxon>
        <taxon>Ochrophyta</taxon>
        <taxon>Bacillariophyta</taxon>
        <taxon>Bacillariophyceae</taxon>
        <taxon>Bacillariophycidae</taxon>
        <taxon>Bacillariales</taxon>
        <taxon>Bacillariaceae</taxon>
        <taxon>Cylindrotheca</taxon>
    </lineage>
</organism>
<sequence>MATAFQLFLITFLGMLSDSDGFHGYYCLPHHYHRSTTSRRWALHAGADAIVPPTVWIQDAEEDFVDEDENLEDGEICLKSVKAFASPVLVEDVVPRFLSAGALVQRPTIVEDIRSVCDAWTADAILEEGGPNLQLQGASLVLDDLFQFHLEQQPADPIGALQTFVVQCGSIENETSCASYMAANSRGFRPLKDLVRESSIYTKSAYLDGSLDGMVLEINKARVAYGRLIEMGCPNHGTISKILQLLPDDDLIQRFTIKRFSAK</sequence>
<evidence type="ECO:0000256" key="1">
    <source>
        <dbReference type="SAM" id="SignalP"/>
    </source>
</evidence>
<protein>
    <submittedName>
        <fullName evidence="2">Uncharacterized protein</fullName>
    </submittedName>
</protein>
<comment type="caution">
    <text evidence="2">The sequence shown here is derived from an EMBL/GenBank/DDBJ whole genome shotgun (WGS) entry which is preliminary data.</text>
</comment>
<dbReference type="EMBL" id="CAKOGP040002202">
    <property type="protein sequence ID" value="CAJ1965125.1"/>
    <property type="molecule type" value="Genomic_DNA"/>
</dbReference>
<name>A0AAD2JMK9_9STRA</name>
<accession>A0AAD2JMK9</accession>
<dbReference type="AlphaFoldDB" id="A0AAD2JMK9"/>
<evidence type="ECO:0000313" key="3">
    <source>
        <dbReference type="Proteomes" id="UP001295423"/>
    </source>
</evidence>
<evidence type="ECO:0000313" key="2">
    <source>
        <dbReference type="EMBL" id="CAJ1965125.1"/>
    </source>
</evidence>
<gene>
    <name evidence="2" type="ORF">CYCCA115_LOCUS20960</name>
</gene>
<proteinExistence type="predicted"/>
<keyword evidence="3" id="KW-1185">Reference proteome</keyword>